<protein>
    <submittedName>
        <fullName evidence="2">23845_t:CDS:1</fullName>
    </submittedName>
</protein>
<evidence type="ECO:0000313" key="2">
    <source>
        <dbReference type="EMBL" id="CAG8840432.1"/>
    </source>
</evidence>
<keyword evidence="3" id="KW-1185">Reference proteome</keyword>
<proteinExistence type="predicted"/>
<dbReference type="AlphaFoldDB" id="A0A9N9KMC6"/>
<evidence type="ECO:0000313" key="3">
    <source>
        <dbReference type="Proteomes" id="UP000789759"/>
    </source>
</evidence>
<feature type="non-terminal residue" evidence="2">
    <location>
        <position position="1"/>
    </location>
</feature>
<gene>
    <name evidence="2" type="ORF">CPELLU_LOCUS22013</name>
</gene>
<accession>A0A9N9KMC6</accession>
<feature type="transmembrane region" description="Helical" evidence="1">
    <location>
        <begin position="6"/>
        <end position="25"/>
    </location>
</feature>
<keyword evidence="1" id="KW-1133">Transmembrane helix</keyword>
<keyword evidence="1" id="KW-0812">Transmembrane</keyword>
<organism evidence="2 3">
    <name type="scientific">Cetraspora pellucida</name>
    <dbReference type="NCBI Taxonomy" id="1433469"/>
    <lineage>
        <taxon>Eukaryota</taxon>
        <taxon>Fungi</taxon>
        <taxon>Fungi incertae sedis</taxon>
        <taxon>Mucoromycota</taxon>
        <taxon>Glomeromycotina</taxon>
        <taxon>Glomeromycetes</taxon>
        <taxon>Diversisporales</taxon>
        <taxon>Gigasporaceae</taxon>
        <taxon>Cetraspora</taxon>
    </lineage>
</organism>
<dbReference type="EMBL" id="CAJVQA010090127">
    <property type="protein sequence ID" value="CAG8840432.1"/>
    <property type="molecule type" value="Genomic_DNA"/>
</dbReference>
<keyword evidence="1" id="KW-0472">Membrane</keyword>
<evidence type="ECO:0000256" key="1">
    <source>
        <dbReference type="SAM" id="Phobius"/>
    </source>
</evidence>
<sequence length="53" mass="5756">IIFEDSTDSIVWSMAALFIGVGSIWKPENKMRGLVEEISGCCYLELGEVGSSS</sequence>
<reference evidence="2" key="1">
    <citation type="submission" date="2021-06" db="EMBL/GenBank/DDBJ databases">
        <authorList>
            <person name="Kallberg Y."/>
            <person name="Tangrot J."/>
            <person name="Rosling A."/>
        </authorList>
    </citation>
    <scope>NUCLEOTIDE SEQUENCE</scope>
    <source>
        <strain evidence="2">FL966</strain>
    </source>
</reference>
<name>A0A9N9KMC6_9GLOM</name>
<dbReference type="Proteomes" id="UP000789759">
    <property type="component" value="Unassembled WGS sequence"/>
</dbReference>
<comment type="caution">
    <text evidence="2">The sequence shown here is derived from an EMBL/GenBank/DDBJ whole genome shotgun (WGS) entry which is preliminary data.</text>
</comment>
<feature type="non-terminal residue" evidence="2">
    <location>
        <position position="53"/>
    </location>
</feature>